<evidence type="ECO:0000313" key="2">
    <source>
        <dbReference type="Proteomes" id="UP000276133"/>
    </source>
</evidence>
<protein>
    <submittedName>
        <fullName evidence="1">Uncharacterized protein</fullName>
    </submittedName>
</protein>
<gene>
    <name evidence="1" type="ORF">BpHYR1_025033</name>
</gene>
<accession>A0A3M7RPR6</accession>
<reference evidence="1 2" key="1">
    <citation type="journal article" date="2018" name="Sci. Rep.">
        <title>Genomic signatures of local adaptation to the degree of environmental predictability in rotifers.</title>
        <authorList>
            <person name="Franch-Gras L."/>
            <person name="Hahn C."/>
            <person name="Garcia-Roger E.M."/>
            <person name="Carmona M.J."/>
            <person name="Serra M."/>
            <person name="Gomez A."/>
        </authorList>
    </citation>
    <scope>NUCLEOTIDE SEQUENCE [LARGE SCALE GENOMIC DNA]</scope>
    <source>
        <strain evidence="1">HYR1</strain>
    </source>
</reference>
<organism evidence="1 2">
    <name type="scientific">Brachionus plicatilis</name>
    <name type="common">Marine rotifer</name>
    <name type="synonym">Brachionus muelleri</name>
    <dbReference type="NCBI Taxonomy" id="10195"/>
    <lineage>
        <taxon>Eukaryota</taxon>
        <taxon>Metazoa</taxon>
        <taxon>Spiralia</taxon>
        <taxon>Gnathifera</taxon>
        <taxon>Rotifera</taxon>
        <taxon>Eurotatoria</taxon>
        <taxon>Monogononta</taxon>
        <taxon>Pseudotrocha</taxon>
        <taxon>Ploima</taxon>
        <taxon>Brachionidae</taxon>
        <taxon>Brachionus</taxon>
    </lineage>
</organism>
<sequence length="113" mass="12813">MLKLQQNSDIWQIYSIRQPKTNEAKITDKKSESTSNVICAGPVIVAAGVDETSTTNTDVSDPHWDGYTSSPFYSNSVTVEDFCFSDKNQPVLPWDELFFELDPNEDIPHKQNR</sequence>
<comment type="caution">
    <text evidence="1">The sequence shown here is derived from an EMBL/GenBank/DDBJ whole genome shotgun (WGS) entry which is preliminary data.</text>
</comment>
<name>A0A3M7RPR6_BRAPC</name>
<dbReference type="Proteomes" id="UP000276133">
    <property type="component" value="Unassembled WGS sequence"/>
</dbReference>
<evidence type="ECO:0000313" key="1">
    <source>
        <dbReference type="EMBL" id="RNA25325.1"/>
    </source>
</evidence>
<keyword evidence="2" id="KW-1185">Reference proteome</keyword>
<dbReference type="EMBL" id="REGN01002939">
    <property type="protein sequence ID" value="RNA25325.1"/>
    <property type="molecule type" value="Genomic_DNA"/>
</dbReference>
<dbReference type="AlphaFoldDB" id="A0A3M7RPR6"/>
<proteinExistence type="predicted"/>